<evidence type="ECO:0000256" key="3">
    <source>
        <dbReference type="ARBA" id="ARBA00022989"/>
    </source>
</evidence>
<evidence type="ECO:0000256" key="1">
    <source>
        <dbReference type="ARBA" id="ARBA00004370"/>
    </source>
</evidence>
<gene>
    <name evidence="9" type="primary">LOC112050995</name>
</gene>
<feature type="region of interest" description="Disordered" evidence="5">
    <location>
        <begin position="1"/>
        <end position="29"/>
    </location>
</feature>
<feature type="transmembrane region" description="Helical" evidence="6">
    <location>
        <begin position="174"/>
        <end position="197"/>
    </location>
</feature>
<dbReference type="GO" id="GO:0016020">
    <property type="term" value="C:membrane"/>
    <property type="evidence" value="ECO:0007669"/>
    <property type="project" value="UniProtKB-SubCell"/>
</dbReference>
<dbReference type="Pfam" id="PF04116">
    <property type="entry name" value="FA_hydroxylase"/>
    <property type="match status" value="1"/>
</dbReference>
<evidence type="ECO:0000256" key="2">
    <source>
        <dbReference type="ARBA" id="ARBA00022692"/>
    </source>
</evidence>
<dbReference type="GO" id="GO:0008610">
    <property type="term" value="P:lipid biosynthetic process"/>
    <property type="evidence" value="ECO:0007669"/>
    <property type="project" value="InterPro"/>
</dbReference>
<organism evidence="8 9">
    <name type="scientific">Bicyclus anynana</name>
    <name type="common">Squinting bush brown butterfly</name>
    <dbReference type="NCBI Taxonomy" id="110368"/>
    <lineage>
        <taxon>Eukaryota</taxon>
        <taxon>Metazoa</taxon>
        <taxon>Ecdysozoa</taxon>
        <taxon>Arthropoda</taxon>
        <taxon>Hexapoda</taxon>
        <taxon>Insecta</taxon>
        <taxon>Pterygota</taxon>
        <taxon>Neoptera</taxon>
        <taxon>Endopterygota</taxon>
        <taxon>Lepidoptera</taxon>
        <taxon>Glossata</taxon>
        <taxon>Ditrysia</taxon>
        <taxon>Papilionoidea</taxon>
        <taxon>Nymphalidae</taxon>
        <taxon>Satyrinae</taxon>
        <taxon>Satyrini</taxon>
        <taxon>Mycalesina</taxon>
        <taxon>Bicyclus</taxon>
    </lineage>
</organism>
<comment type="subcellular location">
    <subcellularLocation>
        <location evidence="1">Membrane</location>
    </subcellularLocation>
</comment>
<dbReference type="GO" id="GO:0005506">
    <property type="term" value="F:iron ion binding"/>
    <property type="evidence" value="ECO:0007669"/>
    <property type="project" value="InterPro"/>
</dbReference>
<protein>
    <submittedName>
        <fullName evidence="9">Lathosterol oxidase-like</fullName>
    </submittedName>
</protein>
<evidence type="ECO:0000256" key="4">
    <source>
        <dbReference type="ARBA" id="ARBA00023136"/>
    </source>
</evidence>
<dbReference type="GeneID" id="112050995"/>
<evidence type="ECO:0000259" key="7">
    <source>
        <dbReference type="Pfam" id="PF04116"/>
    </source>
</evidence>
<proteinExistence type="predicted"/>
<dbReference type="KEGG" id="bany:112050995"/>
<dbReference type="GO" id="GO:0016491">
    <property type="term" value="F:oxidoreductase activity"/>
    <property type="evidence" value="ECO:0007669"/>
    <property type="project" value="InterPro"/>
</dbReference>
<accession>A0A6J1NJM3</accession>
<keyword evidence="2 6" id="KW-0812">Transmembrane</keyword>
<dbReference type="InterPro" id="IPR050307">
    <property type="entry name" value="Sterol_Desaturase_Related"/>
</dbReference>
<evidence type="ECO:0000313" key="9">
    <source>
        <dbReference type="RefSeq" id="XP_023945202.2"/>
    </source>
</evidence>
<feature type="transmembrane region" description="Helical" evidence="6">
    <location>
        <begin position="120"/>
        <end position="148"/>
    </location>
</feature>
<feature type="transmembrane region" description="Helical" evidence="6">
    <location>
        <begin position="212"/>
        <end position="233"/>
    </location>
</feature>
<evidence type="ECO:0000256" key="5">
    <source>
        <dbReference type="SAM" id="MobiDB-lite"/>
    </source>
</evidence>
<dbReference type="AlphaFoldDB" id="A0A6J1NJM3"/>
<dbReference type="RefSeq" id="XP_023945202.2">
    <property type="nucleotide sequence ID" value="XM_024089434.2"/>
</dbReference>
<dbReference type="PANTHER" id="PTHR11863">
    <property type="entry name" value="STEROL DESATURASE"/>
    <property type="match status" value="1"/>
</dbReference>
<evidence type="ECO:0000313" key="8">
    <source>
        <dbReference type="Proteomes" id="UP001652582"/>
    </source>
</evidence>
<keyword evidence="4 6" id="KW-0472">Membrane</keyword>
<name>A0A6J1NJM3_BICAN</name>
<dbReference type="OrthoDB" id="408954at2759"/>
<reference evidence="9" key="1">
    <citation type="submission" date="2025-08" db="UniProtKB">
        <authorList>
            <consortium name="RefSeq"/>
        </authorList>
    </citation>
    <scope>IDENTIFICATION</scope>
</reference>
<feature type="compositionally biased region" description="Basic and acidic residues" evidence="5">
    <location>
        <begin position="16"/>
        <end position="29"/>
    </location>
</feature>
<keyword evidence="8" id="KW-1185">Reference proteome</keyword>
<dbReference type="InterPro" id="IPR006694">
    <property type="entry name" value="Fatty_acid_hydroxylase"/>
</dbReference>
<sequence length="408" mass="48639">MTETRQRRVSNGTSQPKEDIDQNIDENKPKYWDPLTDGVRWIEKYAEPLEKFFERLPEFISTFIATFAVFTFGSTLRGEWVVILVTALKQIFGHTQSDRNMTTEEIYKLFTSENLKMENFAVIFISAHCVSYGTYFAIGGFLHWYFYVRRRHLAHEWKIQPKKWLSPELERHEIMIGTVSLFITGSFSAFLACYIYNENPSTVYYQFDEYGWWWFFLQFPIIFVYTDYTTYILHRLYHTPWLYKRFHKLHHKYKQPTAFSVTAIHPVEIMHVQLTMCLPLFTLPVHWMPFYAVALYNYYHGILDHSGINFKGQWWQPWQPDAEFHDEHHQFFHCNYGFNMSLWDKIHGTMRKVNRVYTEETFEGEAPLIDSAEANKIIETDPDAKEFVQKTKLNEAVASSKDSLNAKQ</sequence>
<feature type="domain" description="Fatty acid hydroxylase" evidence="7">
    <location>
        <begin position="220"/>
        <end position="349"/>
    </location>
</feature>
<dbReference type="Proteomes" id="UP001652582">
    <property type="component" value="Chromosome 12"/>
</dbReference>
<feature type="transmembrane region" description="Helical" evidence="6">
    <location>
        <begin position="59"/>
        <end position="76"/>
    </location>
</feature>
<keyword evidence="3 6" id="KW-1133">Transmembrane helix</keyword>
<evidence type="ECO:0000256" key="6">
    <source>
        <dbReference type="SAM" id="Phobius"/>
    </source>
</evidence>